<protein>
    <submittedName>
        <fullName evidence="2">HotDog domain-containing protein</fullName>
    </submittedName>
</protein>
<dbReference type="SUPFAM" id="SSF54637">
    <property type="entry name" value="Thioesterase/thiol ester dehydrase-isomerase"/>
    <property type="match status" value="1"/>
</dbReference>
<organism evidence="2 3">
    <name type="scientific">Protomyces lactucae-debilis</name>
    <dbReference type="NCBI Taxonomy" id="2754530"/>
    <lineage>
        <taxon>Eukaryota</taxon>
        <taxon>Fungi</taxon>
        <taxon>Dikarya</taxon>
        <taxon>Ascomycota</taxon>
        <taxon>Taphrinomycotina</taxon>
        <taxon>Taphrinomycetes</taxon>
        <taxon>Taphrinales</taxon>
        <taxon>Protomycetaceae</taxon>
        <taxon>Protomyces</taxon>
    </lineage>
</organism>
<dbReference type="InterPro" id="IPR006683">
    <property type="entry name" value="Thioestr_dom"/>
</dbReference>
<evidence type="ECO:0000259" key="1">
    <source>
        <dbReference type="Pfam" id="PF03061"/>
    </source>
</evidence>
<dbReference type="GeneID" id="63786725"/>
<feature type="domain" description="Thioesterase" evidence="1">
    <location>
        <begin position="55"/>
        <end position="132"/>
    </location>
</feature>
<proteinExistence type="predicted"/>
<comment type="caution">
    <text evidence="2">The sequence shown here is derived from an EMBL/GenBank/DDBJ whole genome shotgun (WGS) entry which is preliminary data.</text>
</comment>
<sequence>MPSKKRAEKEDIIQSILSLSLNEAVGLQLAEPLPQTACRAVLQLTTTKKHLTPVGSFHGGLFGVALDTCALMATLNALDQDEHAVTVASAMQIIAGVAGEGKQVTFEMRLLKRTKRLAFLEGEARSADGKLLAKATFTKAIVQLSPKASRL</sequence>
<accession>A0A1Y2EW43</accession>
<dbReference type="InterPro" id="IPR029069">
    <property type="entry name" value="HotDog_dom_sf"/>
</dbReference>
<dbReference type="STRING" id="56484.A0A1Y2EW43"/>
<reference evidence="2 3" key="1">
    <citation type="submission" date="2016-07" db="EMBL/GenBank/DDBJ databases">
        <title>Pervasive Adenine N6-methylation of Active Genes in Fungi.</title>
        <authorList>
            <consortium name="DOE Joint Genome Institute"/>
            <person name="Mondo S.J."/>
            <person name="Dannebaum R.O."/>
            <person name="Kuo R.C."/>
            <person name="Labutti K."/>
            <person name="Haridas S."/>
            <person name="Kuo A."/>
            <person name="Salamov A."/>
            <person name="Ahrendt S.R."/>
            <person name="Lipzen A."/>
            <person name="Sullivan W."/>
            <person name="Andreopoulos W.B."/>
            <person name="Clum A."/>
            <person name="Lindquist E."/>
            <person name="Daum C."/>
            <person name="Ramamoorthy G.K."/>
            <person name="Gryganskyi A."/>
            <person name="Culley D."/>
            <person name="Magnuson J.K."/>
            <person name="James T.Y."/>
            <person name="O'Malley M.A."/>
            <person name="Stajich J.E."/>
            <person name="Spatafora J.W."/>
            <person name="Visel A."/>
            <person name="Grigoriev I.V."/>
        </authorList>
    </citation>
    <scope>NUCLEOTIDE SEQUENCE [LARGE SCALE GENOMIC DNA]</scope>
    <source>
        <strain evidence="2 3">12-1054</strain>
    </source>
</reference>
<name>A0A1Y2EW43_PROLT</name>
<dbReference type="Proteomes" id="UP000193685">
    <property type="component" value="Unassembled WGS sequence"/>
</dbReference>
<dbReference type="Pfam" id="PF03061">
    <property type="entry name" value="4HBT"/>
    <property type="match status" value="1"/>
</dbReference>
<evidence type="ECO:0000313" key="2">
    <source>
        <dbReference type="EMBL" id="ORY75778.1"/>
    </source>
</evidence>
<dbReference type="Gene3D" id="3.10.129.10">
    <property type="entry name" value="Hotdog Thioesterase"/>
    <property type="match status" value="1"/>
</dbReference>
<dbReference type="EMBL" id="MCFI01000025">
    <property type="protein sequence ID" value="ORY75778.1"/>
    <property type="molecule type" value="Genomic_DNA"/>
</dbReference>
<keyword evidence="3" id="KW-1185">Reference proteome</keyword>
<dbReference type="RefSeq" id="XP_040722426.1">
    <property type="nucleotide sequence ID" value="XM_040870126.1"/>
</dbReference>
<gene>
    <name evidence="2" type="ORF">BCR37DRAFT_383911</name>
</gene>
<dbReference type="AlphaFoldDB" id="A0A1Y2EW43"/>
<dbReference type="CDD" id="cd03443">
    <property type="entry name" value="PaaI_thioesterase"/>
    <property type="match status" value="1"/>
</dbReference>
<evidence type="ECO:0000313" key="3">
    <source>
        <dbReference type="Proteomes" id="UP000193685"/>
    </source>
</evidence>